<keyword evidence="2" id="KW-1185">Reference proteome</keyword>
<reference evidence="1 2" key="1">
    <citation type="journal article" date="2023" name="Limnol Oceanogr Lett">
        <title>Environmental adaptations by the intertidal Antarctic cyanobacterium Halotia branconii CENA392 as revealed using long-read genome sequencing.</title>
        <authorList>
            <person name="Dextro R.B."/>
            <person name="Delbaje E."/>
            <person name="Freitas P.N.N."/>
            <person name="Geraldes V."/>
            <person name="Pinto E."/>
            <person name="Long P.F."/>
            <person name="Fiore M.F."/>
        </authorList>
    </citation>
    <scope>NUCLEOTIDE SEQUENCE [LARGE SCALE GENOMIC DNA]</scope>
    <source>
        <strain evidence="1 2">CENA392</strain>
    </source>
</reference>
<protein>
    <recommendedName>
        <fullName evidence="3">RAMP superfamily protein</fullName>
    </recommendedName>
</protein>
<name>A0AAJ6NYF0_9CYAN</name>
<organism evidence="1 2">
    <name type="scientific">Halotia branconii CENA392</name>
    <dbReference type="NCBI Taxonomy" id="1539056"/>
    <lineage>
        <taxon>Bacteria</taxon>
        <taxon>Bacillati</taxon>
        <taxon>Cyanobacteriota</taxon>
        <taxon>Cyanophyceae</taxon>
        <taxon>Nostocales</taxon>
        <taxon>Nodulariaceae</taxon>
        <taxon>Halotia</taxon>
    </lineage>
</organism>
<dbReference type="AlphaFoldDB" id="A0AAJ6NYF0"/>
<sequence length="534" mass="61314">MTNSNEVPLMFQAQIAGRGQIQYIKNPKQSERWIDEWVEGSAIDAPTFHTNIKTKEYKITWRFVSNSGQDEDIIRPVIAAKGFPFYPGASMKGAFSRACTSEQREKYCGGKLTNDDTQPGSLRFHGGYPKDATWVEQPLIDVVHPQQDWQIKNNDSHSAFIQISLYQPTLVFGISSTKILEPSEWEIIWNIWDKAIEKGIGSRVSAGYGQPINQPETKLVTFNLRGQGLASQLIDKSGEFRPNIFKAALRGHTLRLFSGVTDENTAEELTRELWGGFAGKNGAVVGQLGIAFNAVDLEMDEYRYGRNTMPIYELNAGTLNILSMGDISTEYKKELRTLATQIFRFAMLLGSFGKSWRRIDHRLFFPEYEKHLIGCHWQFTQQSNKYYFPVNNINHITNILNDIHKTVNNWLQLKGKIPSNQVSYWRESFHPQKVQVWGRIAQDEDDSLAVRWFHGNYQGVKSIKGSSLTGKLGQIGRLWHRMYPRYIKTKEGEIRRKGKEYVELLTIFPDKKDEITQDFLTFLPTSDFTKLWGK</sequence>
<evidence type="ECO:0000313" key="2">
    <source>
        <dbReference type="Proteomes" id="UP001223520"/>
    </source>
</evidence>
<dbReference type="RefSeq" id="WP_281486089.1">
    <property type="nucleotide sequence ID" value="NZ_CP124543.1"/>
</dbReference>
<dbReference type="Proteomes" id="UP001223520">
    <property type="component" value="Chromosome"/>
</dbReference>
<gene>
    <name evidence="1" type="ORF">QI031_21105</name>
</gene>
<dbReference type="EMBL" id="CP124543">
    <property type="protein sequence ID" value="WGV28880.1"/>
    <property type="molecule type" value="Genomic_DNA"/>
</dbReference>
<evidence type="ECO:0000313" key="1">
    <source>
        <dbReference type="EMBL" id="WGV28880.1"/>
    </source>
</evidence>
<evidence type="ECO:0008006" key="3">
    <source>
        <dbReference type="Google" id="ProtNLM"/>
    </source>
</evidence>
<accession>A0AAJ6NYF0</accession>
<proteinExistence type="predicted"/>
<dbReference type="KEGG" id="hbq:QI031_21105"/>